<gene>
    <name evidence="1" type="ORF">FC07_GL000569</name>
</gene>
<dbReference type="PATRIC" id="fig|1423726.3.peg.584"/>
<dbReference type="EMBL" id="AZDA01000092">
    <property type="protein sequence ID" value="KRK34362.1"/>
    <property type="molecule type" value="Genomic_DNA"/>
</dbReference>
<reference evidence="1 2" key="1">
    <citation type="journal article" date="2015" name="Genome Announc.">
        <title>Expanding the biotechnology potential of lactobacilli through comparative genomics of 213 strains and associated genera.</title>
        <authorList>
            <person name="Sun Z."/>
            <person name="Harris H.M."/>
            <person name="McCann A."/>
            <person name="Guo C."/>
            <person name="Argimon S."/>
            <person name="Zhang W."/>
            <person name="Yang X."/>
            <person name="Jeffery I.B."/>
            <person name="Cooney J.C."/>
            <person name="Kagawa T.F."/>
            <person name="Liu W."/>
            <person name="Song Y."/>
            <person name="Salvetti E."/>
            <person name="Wrobel A."/>
            <person name="Rasinkangas P."/>
            <person name="Parkhill J."/>
            <person name="Rea M.C."/>
            <person name="O'Sullivan O."/>
            <person name="Ritari J."/>
            <person name="Douillard F.P."/>
            <person name="Paul Ross R."/>
            <person name="Yang R."/>
            <person name="Briner A.E."/>
            <person name="Felis G.E."/>
            <person name="de Vos W.M."/>
            <person name="Barrangou R."/>
            <person name="Klaenhammer T.R."/>
            <person name="Caufield P.W."/>
            <person name="Cui Y."/>
            <person name="Zhang H."/>
            <person name="O'Toole P.W."/>
        </authorList>
    </citation>
    <scope>NUCLEOTIDE SEQUENCE [LARGE SCALE GENOMIC DNA]</scope>
    <source>
        <strain evidence="1 2">DSM 20003</strain>
    </source>
</reference>
<comment type="caution">
    <text evidence="1">The sequence shown here is derived from an EMBL/GenBank/DDBJ whole genome shotgun (WGS) entry which is preliminary data.</text>
</comment>
<dbReference type="OrthoDB" id="2146345at2"/>
<keyword evidence="2" id="KW-1185">Reference proteome</keyword>
<dbReference type="STRING" id="1423726.FC07_GL000569"/>
<protein>
    <submittedName>
        <fullName evidence="1">Uncharacterized protein</fullName>
    </submittedName>
</protein>
<accession>A0A0R1GSE0</accession>
<evidence type="ECO:0000313" key="2">
    <source>
        <dbReference type="Proteomes" id="UP000051461"/>
    </source>
</evidence>
<organism evidence="1 2">
    <name type="scientific">Loigolactobacillus bifermentans DSM 20003</name>
    <dbReference type="NCBI Taxonomy" id="1423726"/>
    <lineage>
        <taxon>Bacteria</taxon>
        <taxon>Bacillati</taxon>
        <taxon>Bacillota</taxon>
        <taxon>Bacilli</taxon>
        <taxon>Lactobacillales</taxon>
        <taxon>Lactobacillaceae</taxon>
        <taxon>Loigolactobacillus</taxon>
    </lineage>
</organism>
<dbReference type="Proteomes" id="UP000051461">
    <property type="component" value="Unassembled WGS sequence"/>
</dbReference>
<sequence>MTDYQAALEALVAGQQKTIEVPAEDFMAFRQAWLDFPKHQSIVGAAHRGGAITYHYEQN</sequence>
<dbReference type="AlphaFoldDB" id="A0A0R1GSE0"/>
<evidence type="ECO:0000313" key="1">
    <source>
        <dbReference type="EMBL" id="KRK34362.1"/>
    </source>
</evidence>
<proteinExistence type="predicted"/>
<dbReference type="RefSeq" id="WP_057905000.1">
    <property type="nucleotide sequence ID" value="NZ_AZDA01000092.1"/>
</dbReference>
<name>A0A0R1GSE0_9LACO</name>